<dbReference type="InterPro" id="IPR000719">
    <property type="entry name" value="Prot_kinase_dom"/>
</dbReference>
<dbReference type="InterPro" id="IPR050339">
    <property type="entry name" value="CC_SR_Kinase"/>
</dbReference>
<evidence type="ECO:0000256" key="5">
    <source>
        <dbReference type="ARBA" id="ARBA00037982"/>
    </source>
</evidence>
<proteinExistence type="inferred from homology"/>
<feature type="compositionally biased region" description="Basic and acidic residues" evidence="6">
    <location>
        <begin position="498"/>
        <end position="512"/>
    </location>
</feature>
<dbReference type="Gene3D" id="1.10.510.10">
    <property type="entry name" value="Transferase(Phosphotransferase) domain 1"/>
    <property type="match status" value="1"/>
</dbReference>
<dbReference type="Proteomes" id="UP000243797">
    <property type="component" value="Unassembled WGS sequence"/>
</dbReference>
<dbReference type="PROSITE" id="PS50011">
    <property type="entry name" value="PROTEIN_KINASE_DOM"/>
    <property type="match status" value="1"/>
</dbReference>
<sequence>MAPPQAFRCLGLGSTVSALYFLEPASPKAIDAFNTAQGQASVGRARLFAGPGMMGREARGYIVRIDEAAGQSWAWTIGSGFDSDLRLPDIPLKAVEIRQLGHEDEFTGLKLSTIIERHSSLPIEITDALGDEKSRAKDLMKGNTRCLVRPSLLDINGYTYNVYVPGLDGGEERQRELLLRSIMTIHTTEQVDFADLIEIEFLGSGSYGIVTKWIHLPTGKVYAVKEIFEEVLKRERKEHRIPRELQALRDARHPNVIRSLPMNDSSGQDRVRVLLPYMPFTLAHFLKPGGERLDALEIHRIMLQVLRGIVYLHVHHSIVHRDLKPNNILLHRKEDGTFAARVSDLGFAVESHDGWASSSDHGAPRYACPQLYGRKVRPDFSADVYSFAITYFESVQPRRFQKVWHEYRNCSLLSGRWAVACQQRAAQVLYMPGLKAHVIASLDPNPEARPSSTTLLLYVEKYVQWLEGGTWSSEAVDRADSDTQSSVAGSSDGASLSYDRERPLVPDRDTPAVRRGQIDSNWKSTGSAWALECSGGS</sequence>
<feature type="region of interest" description="Disordered" evidence="6">
    <location>
        <begin position="476"/>
        <end position="519"/>
    </location>
</feature>
<dbReference type="InterPro" id="IPR011009">
    <property type="entry name" value="Kinase-like_dom_sf"/>
</dbReference>
<evidence type="ECO:0000256" key="4">
    <source>
        <dbReference type="ARBA" id="ARBA00022840"/>
    </source>
</evidence>
<dbReference type="GO" id="GO:0005737">
    <property type="term" value="C:cytoplasm"/>
    <property type="evidence" value="ECO:0007669"/>
    <property type="project" value="TreeGrafter"/>
</dbReference>
<dbReference type="GO" id="GO:0005524">
    <property type="term" value="F:ATP binding"/>
    <property type="evidence" value="ECO:0007669"/>
    <property type="project" value="UniProtKB-KW"/>
</dbReference>
<dbReference type="EMBL" id="NKHZ01000025">
    <property type="protein sequence ID" value="PNS20548.1"/>
    <property type="molecule type" value="Genomic_DNA"/>
</dbReference>
<keyword evidence="1" id="KW-0808">Transferase</keyword>
<evidence type="ECO:0000256" key="2">
    <source>
        <dbReference type="ARBA" id="ARBA00022741"/>
    </source>
</evidence>
<evidence type="ECO:0000313" key="8">
    <source>
        <dbReference type="EMBL" id="PNS20548.1"/>
    </source>
</evidence>
<dbReference type="GO" id="GO:0005634">
    <property type="term" value="C:nucleus"/>
    <property type="evidence" value="ECO:0007669"/>
    <property type="project" value="TreeGrafter"/>
</dbReference>
<keyword evidence="4" id="KW-0067">ATP-binding</keyword>
<accession>A0A2K1QZT5</accession>
<gene>
    <name evidence="8" type="ORF">CAC42_5998</name>
</gene>
<evidence type="ECO:0000259" key="7">
    <source>
        <dbReference type="PROSITE" id="PS50011"/>
    </source>
</evidence>
<reference evidence="8 9" key="1">
    <citation type="submission" date="2017-06" db="EMBL/GenBank/DDBJ databases">
        <title>Draft genome sequence of a variant of Elsinoe murrayae.</title>
        <authorList>
            <person name="Cheng Q."/>
        </authorList>
    </citation>
    <scope>NUCLEOTIDE SEQUENCE [LARGE SCALE GENOMIC DNA]</scope>
    <source>
        <strain evidence="8 9">CQ-2017a</strain>
    </source>
</reference>
<dbReference type="OrthoDB" id="4062651at2759"/>
<dbReference type="CDD" id="cd00180">
    <property type="entry name" value="PKc"/>
    <property type="match status" value="1"/>
</dbReference>
<evidence type="ECO:0000256" key="1">
    <source>
        <dbReference type="ARBA" id="ARBA00022679"/>
    </source>
</evidence>
<dbReference type="GO" id="GO:0004672">
    <property type="term" value="F:protein kinase activity"/>
    <property type="evidence" value="ECO:0007669"/>
    <property type="project" value="InterPro"/>
</dbReference>
<name>A0A2K1QZT5_9PEZI</name>
<dbReference type="AlphaFoldDB" id="A0A2K1QZT5"/>
<keyword evidence="9" id="KW-1185">Reference proteome</keyword>
<feature type="compositionally biased region" description="Polar residues" evidence="6">
    <location>
        <begin position="482"/>
        <end position="494"/>
    </location>
</feature>
<evidence type="ECO:0000313" key="9">
    <source>
        <dbReference type="Proteomes" id="UP000243797"/>
    </source>
</evidence>
<dbReference type="Gene3D" id="3.30.200.20">
    <property type="entry name" value="Phosphorylase Kinase, domain 1"/>
    <property type="match status" value="1"/>
</dbReference>
<comment type="caution">
    <text evidence="8">The sequence shown here is derived from an EMBL/GenBank/DDBJ whole genome shotgun (WGS) entry which is preliminary data.</text>
</comment>
<protein>
    <recommendedName>
        <fullName evidence="7">Protein kinase domain-containing protein</fullName>
    </recommendedName>
</protein>
<keyword evidence="2" id="KW-0547">Nucleotide-binding</keyword>
<dbReference type="PANTHER" id="PTHR11042">
    <property type="entry name" value="EUKARYOTIC TRANSLATION INITIATION FACTOR 2-ALPHA KINASE EIF2-ALPHA KINASE -RELATED"/>
    <property type="match status" value="1"/>
</dbReference>
<dbReference type="Pfam" id="PF00069">
    <property type="entry name" value="Pkinase"/>
    <property type="match status" value="1"/>
</dbReference>
<feature type="domain" description="Protein kinase" evidence="7">
    <location>
        <begin position="196"/>
        <end position="463"/>
    </location>
</feature>
<dbReference type="InParanoid" id="A0A2K1QZT5"/>
<evidence type="ECO:0000256" key="3">
    <source>
        <dbReference type="ARBA" id="ARBA00022777"/>
    </source>
</evidence>
<comment type="similarity">
    <text evidence="5">Belongs to the protein kinase superfamily. Ser/Thr protein kinase family. GCN2 subfamily.</text>
</comment>
<dbReference type="STRING" id="2082308.A0A2K1QZT5"/>
<dbReference type="SUPFAM" id="SSF56112">
    <property type="entry name" value="Protein kinase-like (PK-like)"/>
    <property type="match status" value="1"/>
</dbReference>
<dbReference type="SMART" id="SM00220">
    <property type="entry name" value="S_TKc"/>
    <property type="match status" value="1"/>
</dbReference>
<organism evidence="8 9">
    <name type="scientific">Sphaceloma murrayae</name>
    <dbReference type="NCBI Taxonomy" id="2082308"/>
    <lineage>
        <taxon>Eukaryota</taxon>
        <taxon>Fungi</taxon>
        <taxon>Dikarya</taxon>
        <taxon>Ascomycota</taxon>
        <taxon>Pezizomycotina</taxon>
        <taxon>Dothideomycetes</taxon>
        <taxon>Dothideomycetidae</taxon>
        <taxon>Myriangiales</taxon>
        <taxon>Elsinoaceae</taxon>
        <taxon>Sphaceloma</taxon>
    </lineage>
</organism>
<keyword evidence="3" id="KW-0418">Kinase</keyword>
<dbReference type="InterPro" id="IPR008271">
    <property type="entry name" value="Ser/Thr_kinase_AS"/>
</dbReference>
<evidence type="ECO:0000256" key="6">
    <source>
        <dbReference type="SAM" id="MobiDB-lite"/>
    </source>
</evidence>
<dbReference type="PROSITE" id="PS00108">
    <property type="entry name" value="PROTEIN_KINASE_ST"/>
    <property type="match status" value="1"/>
</dbReference>